<proteinExistence type="predicted"/>
<evidence type="ECO:0000313" key="2">
    <source>
        <dbReference type="Proteomes" id="UP001357452"/>
    </source>
</evidence>
<dbReference type="Proteomes" id="UP001357452">
    <property type="component" value="Unassembled WGS sequence"/>
</dbReference>
<gene>
    <name evidence="1" type="ORF">V2H41_08545</name>
</gene>
<organism evidence="1 2">
    <name type="scientific">Niabella digestorum</name>
    <dbReference type="NCBI Taxonomy" id="3117701"/>
    <lineage>
        <taxon>Bacteria</taxon>
        <taxon>Pseudomonadati</taxon>
        <taxon>Bacteroidota</taxon>
        <taxon>Chitinophagia</taxon>
        <taxon>Chitinophagales</taxon>
        <taxon>Chitinophagaceae</taxon>
        <taxon>Niabella</taxon>
    </lineage>
</organism>
<comment type="caution">
    <text evidence="1">The sequence shown here is derived from an EMBL/GenBank/DDBJ whole genome shotgun (WGS) entry which is preliminary data.</text>
</comment>
<accession>A0ABU7RH54</accession>
<protein>
    <submittedName>
        <fullName evidence="1">Uncharacterized protein</fullName>
    </submittedName>
</protein>
<name>A0ABU7RH54_9BACT</name>
<dbReference type="RefSeq" id="WP_330974728.1">
    <property type="nucleotide sequence ID" value="NZ_JAZGLY010000004.1"/>
</dbReference>
<reference evidence="1 2" key="1">
    <citation type="submission" date="2024-01" db="EMBL/GenBank/DDBJ databases">
        <title>Niabella digestum sp. nov., isolated from waste digestion system.</title>
        <authorList>
            <person name="Zhang L."/>
        </authorList>
    </citation>
    <scope>NUCLEOTIDE SEQUENCE [LARGE SCALE GENOMIC DNA]</scope>
    <source>
        <strain evidence="1 2">A18</strain>
    </source>
</reference>
<sequence length="117" mass="13297">MRGRWLKILLFLFTGFVSALNILQASDSLTGCVENDDVSFHVSVVQKLQDADGDVLDAIIVQQRIRNYFQFNAIHQNSGADYLNALIIGNKSLQHPVYHSKPQQKAGYGILYLYYLY</sequence>
<evidence type="ECO:0000313" key="1">
    <source>
        <dbReference type="EMBL" id="MEE6187319.1"/>
    </source>
</evidence>
<keyword evidence="2" id="KW-1185">Reference proteome</keyword>
<dbReference type="EMBL" id="JAZGLY010000004">
    <property type="protein sequence ID" value="MEE6187319.1"/>
    <property type="molecule type" value="Genomic_DNA"/>
</dbReference>